<dbReference type="SUPFAM" id="SSF63825">
    <property type="entry name" value="YWTD domain"/>
    <property type="match status" value="1"/>
</dbReference>
<dbReference type="Gene3D" id="2.60.40.1170">
    <property type="entry name" value="Mu homology domain, subdomain B"/>
    <property type="match status" value="1"/>
</dbReference>
<dbReference type="SUPFAM" id="SSF117074">
    <property type="entry name" value="Hypothetical protein PA1324"/>
    <property type="match status" value="2"/>
</dbReference>
<dbReference type="Gene3D" id="2.60.40.10">
    <property type="entry name" value="Immunoglobulins"/>
    <property type="match status" value="2"/>
</dbReference>
<dbReference type="NCBIfam" id="TIGR01451">
    <property type="entry name" value="B_ant_repeat"/>
    <property type="match status" value="1"/>
</dbReference>
<dbReference type="InterPro" id="IPR033764">
    <property type="entry name" value="Sdr_B"/>
</dbReference>
<evidence type="ECO:0000256" key="3">
    <source>
        <dbReference type="ARBA" id="ARBA00022729"/>
    </source>
</evidence>
<feature type="transmembrane region" description="Helical" evidence="4">
    <location>
        <begin position="20"/>
        <end position="38"/>
    </location>
</feature>
<dbReference type="EMBL" id="JH651384">
    <property type="protein sequence ID" value="EIJ36148.1"/>
    <property type="molecule type" value="Genomic_DNA"/>
</dbReference>
<dbReference type="RefSeq" id="WP_002710033.1">
    <property type="nucleotide sequence ID" value="NZ_JH651384.1"/>
</dbReference>
<keyword evidence="4" id="KW-1133">Transmembrane helix</keyword>
<dbReference type="Pfam" id="PF01345">
    <property type="entry name" value="DUF11"/>
    <property type="match status" value="1"/>
</dbReference>
<gene>
    <name evidence="7" type="ORF">Thini_3644</name>
</gene>
<evidence type="ECO:0000256" key="2">
    <source>
        <dbReference type="ARBA" id="ARBA00022525"/>
    </source>
</evidence>
<dbReference type="Proteomes" id="UP000005317">
    <property type="component" value="Unassembled WGS sequence"/>
</dbReference>
<evidence type="ECO:0000259" key="6">
    <source>
        <dbReference type="Pfam" id="PF17210"/>
    </source>
</evidence>
<feature type="domain" description="SD-repeat containing protein B" evidence="6">
    <location>
        <begin position="612"/>
        <end position="738"/>
    </location>
</feature>
<dbReference type="Pfam" id="PF17210">
    <property type="entry name" value="SdrD_B"/>
    <property type="match status" value="2"/>
</dbReference>
<protein>
    <submittedName>
        <fullName evidence="7">Conserved repeat domain protein</fullName>
    </submittedName>
</protein>
<dbReference type="OrthoDB" id="28717at2"/>
<keyword evidence="4" id="KW-0472">Membrane</keyword>
<feature type="domain" description="SD-repeat containing protein B" evidence="6">
    <location>
        <begin position="53"/>
        <end position="139"/>
    </location>
</feature>
<evidence type="ECO:0000256" key="1">
    <source>
        <dbReference type="ARBA" id="ARBA00004613"/>
    </source>
</evidence>
<evidence type="ECO:0000313" key="7">
    <source>
        <dbReference type="EMBL" id="EIJ36148.1"/>
    </source>
</evidence>
<comment type="subcellular location">
    <subcellularLocation>
        <location evidence="1">Secreted</location>
    </subcellularLocation>
</comment>
<organism evidence="7 8">
    <name type="scientific">Thiothrix nivea (strain ATCC 35100 / DSM 5205 / JP2)</name>
    <dbReference type="NCBI Taxonomy" id="870187"/>
    <lineage>
        <taxon>Bacteria</taxon>
        <taxon>Pseudomonadati</taxon>
        <taxon>Pseudomonadota</taxon>
        <taxon>Gammaproteobacteria</taxon>
        <taxon>Thiotrichales</taxon>
        <taxon>Thiotrichaceae</taxon>
        <taxon>Thiothrix</taxon>
    </lineage>
</organism>
<keyword evidence="2" id="KW-0964">Secreted</keyword>
<dbReference type="AlphaFoldDB" id="A0A656HGW2"/>
<dbReference type="InterPro" id="IPR001434">
    <property type="entry name" value="OmcB-like_DUF11"/>
</dbReference>
<feature type="domain" description="DUF11" evidence="5">
    <location>
        <begin position="746"/>
        <end position="833"/>
    </location>
</feature>
<name>A0A656HGW2_THINJ</name>
<reference evidence="8" key="1">
    <citation type="journal article" date="2011" name="Stand. Genomic Sci.">
        <title>Genome sequence of the filamentous, gliding Thiothrix nivea neotype strain (JP2(T)).</title>
        <authorList>
            <person name="Lapidus A."/>
            <person name="Nolan M."/>
            <person name="Lucas S."/>
            <person name="Glavina Del Rio T."/>
            <person name="Tice H."/>
            <person name="Cheng J.F."/>
            <person name="Tapia R."/>
            <person name="Han C."/>
            <person name="Goodwin L."/>
            <person name="Pitluck S."/>
            <person name="Liolios K."/>
            <person name="Pagani I."/>
            <person name="Ivanova N."/>
            <person name="Huntemann M."/>
            <person name="Mavromatis K."/>
            <person name="Mikhailova N."/>
            <person name="Pati A."/>
            <person name="Chen A."/>
            <person name="Palaniappan K."/>
            <person name="Land M."/>
            <person name="Brambilla E.M."/>
            <person name="Rohde M."/>
            <person name="Abt B."/>
            <person name="Verbarg S."/>
            <person name="Goker M."/>
            <person name="Bristow J."/>
            <person name="Eisen J.A."/>
            <person name="Markowitz V."/>
            <person name="Hugenholtz P."/>
            <person name="Kyrpides N.C."/>
            <person name="Klenk H.P."/>
            <person name="Woyke T."/>
        </authorList>
    </citation>
    <scope>NUCLEOTIDE SEQUENCE [LARGE SCALE GENOMIC DNA]</scope>
    <source>
        <strain evidence="8">ATCC 35100 / DSM 5205 / JP2</strain>
    </source>
</reference>
<dbReference type="InterPro" id="IPR013783">
    <property type="entry name" value="Ig-like_fold"/>
</dbReference>
<evidence type="ECO:0000259" key="5">
    <source>
        <dbReference type="Pfam" id="PF01345"/>
    </source>
</evidence>
<dbReference type="GO" id="GO:0005576">
    <property type="term" value="C:extracellular region"/>
    <property type="evidence" value="ECO:0007669"/>
    <property type="project" value="UniProtKB-SubCell"/>
</dbReference>
<sequence length="834" mass="85823" precursor="true">MGKADQVIHGGGGANANVPYLLQALTAMLLWVLLLWAGGVQAAPFTPSGPIAGRVYQDFDSDGTIDTSGTVIDVGVANVQVSIYDSTGALRETTTTDANGDYTFTVASLDGVQGPYRVEFSSLPSGYGSGQNGTQSGTSVQFINADTAAARTANLALLVPCEYCQANPTMAVVYQADSTSDSALKTVNTQLLFDPTYFTYDTTNRVPTDQVATFAELGSLFGLAYRNQSGDLFAGAFAKRNGIGFGAGGADAVYRIPVNGGTPQLFFNLANLTGGASAGSSAAIDSDSEAQSQVGFSGLGDLELSLDQQTLYLVNLANRNLYAVPLNTATTPITHTGSTTGYAIPVPATCTGGSGAQGLSALGLGVHPRTGKVYVGLTCTGYTAATYSNSALRAYVYEFDPAASAFNTTPVIDQPLTYARDTSERNQTWNNWSTVISPLNFSTFKHPWLSDIEFVGADMVLGFRARSGDMIEDSSGTQGGETLYACANGSGGWTVEASGGCEGRSSVVGATNLRGNAPNLQGPGTPQGEWYWDDDGREGEAANGALAQLPGGPLFSTQIDGLGRNYRMGFYAFNNVTGQVIGGANTTYLGANFGKANNFGDIELLCDPAPIEIGNRVWDDTDGDGIQDAGEAGIDGVDVTLTCGSDVATAATANGGQYLFSSASNAAFLSSGKTCTVVVASSGQPELDGLEVTAQNADGATDNNATTDLRDSDASAAGQIVVAVGGAGENNHTLDFGYREQAVAVDIELGKVADKANARRGDTVVYTLTASNTSTTNATGVQVTDVLPAGVTLATGTPPVASQGTYNTATGVWDIGNLDAGQPPVTLTITVTVD</sequence>
<evidence type="ECO:0000313" key="8">
    <source>
        <dbReference type="Proteomes" id="UP000005317"/>
    </source>
</evidence>
<accession>A0A656HGW2</accession>
<proteinExistence type="predicted"/>
<evidence type="ECO:0000256" key="4">
    <source>
        <dbReference type="SAM" id="Phobius"/>
    </source>
</evidence>
<dbReference type="InterPro" id="IPR047589">
    <property type="entry name" value="DUF11_rpt"/>
</dbReference>
<keyword evidence="3" id="KW-0732">Signal</keyword>
<keyword evidence="8" id="KW-1185">Reference proteome</keyword>
<keyword evidence="4" id="KW-0812">Transmembrane</keyword>